<evidence type="ECO:0000256" key="7">
    <source>
        <dbReference type="ARBA" id="ARBA00022884"/>
    </source>
</evidence>
<dbReference type="Pfam" id="PF10150">
    <property type="entry name" value="RNase_E_G"/>
    <property type="match status" value="1"/>
</dbReference>
<dbReference type="OrthoDB" id="9804278at2"/>
<comment type="cofactor">
    <cofactor evidence="1">
        <name>Mg(2+)</name>
        <dbReference type="ChEBI" id="CHEBI:18420"/>
    </cofactor>
</comment>
<dbReference type="PANTHER" id="PTHR30001">
    <property type="entry name" value="RIBONUCLEASE"/>
    <property type="match status" value="1"/>
</dbReference>
<dbReference type="GO" id="GO:0016787">
    <property type="term" value="F:hydrolase activity"/>
    <property type="evidence" value="ECO:0007669"/>
    <property type="project" value="UniProtKB-KW"/>
</dbReference>
<protein>
    <submittedName>
        <fullName evidence="9">RNA-binding protein</fullName>
    </submittedName>
</protein>
<organism evidence="9 10">
    <name type="scientific">Caulobacter mirabilis</name>
    <dbReference type="NCBI Taxonomy" id="69666"/>
    <lineage>
        <taxon>Bacteria</taxon>
        <taxon>Pseudomonadati</taxon>
        <taxon>Pseudomonadota</taxon>
        <taxon>Alphaproteobacteria</taxon>
        <taxon>Caulobacterales</taxon>
        <taxon>Caulobacteraceae</taxon>
        <taxon>Caulobacter</taxon>
    </lineage>
</organism>
<dbReference type="GO" id="GO:0005737">
    <property type="term" value="C:cytoplasm"/>
    <property type="evidence" value="ECO:0007669"/>
    <property type="project" value="TreeGrafter"/>
</dbReference>
<dbReference type="InterPro" id="IPR004659">
    <property type="entry name" value="RNase_E/G"/>
</dbReference>
<evidence type="ECO:0000259" key="8">
    <source>
        <dbReference type="Pfam" id="PF10150"/>
    </source>
</evidence>
<keyword evidence="2" id="KW-0540">Nuclease</keyword>
<evidence type="ECO:0000256" key="3">
    <source>
        <dbReference type="ARBA" id="ARBA00022723"/>
    </source>
</evidence>
<keyword evidence="6" id="KW-0460">Magnesium</keyword>
<dbReference type="GO" id="GO:0004540">
    <property type="term" value="F:RNA nuclease activity"/>
    <property type="evidence" value="ECO:0007669"/>
    <property type="project" value="InterPro"/>
</dbReference>
<evidence type="ECO:0000256" key="6">
    <source>
        <dbReference type="ARBA" id="ARBA00022842"/>
    </source>
</evidence>
<sequence>MSRKFFLDKGIGETRAVITVDGRPERLLIDRHDAPAATALGARSVARVRSVEKNIGVAFLDLPGKVEALYSLRHDEPPPVRGAAVEVEIRTEARQDKLATVRLIGPAEGEPRLLEGAPDVEAELLVLAKGSKIVEGLGAREAADAAEAEALMTVHPLPGGGDIAIEPTRALVSVDVDLGGRPGSDTKSAARSANLAALAIGARLLRLKGLGGLVIFDLVGRGHDGKAIDGAARAAFAPDNPGVAIDKISRFGTLTLTVPRRRRPVLDVLCDERGVPTPQTMALRLVRALEREGRALPGGRLTATCAPAVLAAFEPRRAALTDRLGARFVVEAREGFPVDQLDVVAR</sequence>
<dbReference type="AlphaFoldDB" id="A0A2D2B019"/>
<dbReference type="GO" id="GO:0004519">
    <property type="term" value="F:endonuclease activity"/>
    <property type="evidence" value="ECO:0007669"/>
    <property type="project" value="UniProtKB-KW"/>
</dbReference>
<evidence type="ECO:0000313" key="10">
    <source>
        <dbReference type="Proteomes" id="UP000228945"/>
    </source>
</evidence>
<feature type="domain" description="RNA-binding protein AU-1/Ribonuclease E/G" evidence="8">
    <location>
        <begin position="148"/>
        <end position="257"/>
    </location>
</feature>
<evidence type="ECO:0000256" key="1">
    <source>
        <dbReference type="ARBA" id="ARBA00001946"/>
    </source>
</evidence>
<accession>A0A2D2B019</accession>
<keyword evidence="3" id="KW-0479">Metal-binding</keyword>
<dbReference type="Proteomes" id="UP000228945">
    <property type="component" value="Chromosome"/>
</dbReference>
<dbReference type="PANTHER" id="PTHR30001:SF1">
    <property type="entry name" value="RIBONUCLEASE E_G-LIKE PROTEIN, CHLOROPLASTIC"/>
    <property type="match status" value="1"/>
</dbReference>
<evidence type="ECO:0000256" key="4">
    <source>
        <dbReference type="ARBA" id="ARBA00022759"/>
    </source>
</evidence>
<dbReference type="GO" id="GO:0046872">
    <property type="term" value="F:metal ion binding"/>
    <property type="evidence" value="ECO:0007669"/>
    <property type="project" value="UniProtKB-KW"/>
</dbReference>
<keyword evidence="7" id="KW-0694">RNA-binding</keyword>
<keyword evidence="5" id="KW-0378">Hydrolase</keyword>
<reference evidence="9 10" key="1">
    <citation type="submission" date="2017-10" db="EMBL/GenBank/DDBJ databases">
        <title>Genome sequence of Caulobacter mirabilis FWC38.</title>
        <authorList>
            <person name="Fiebig A."/>
            <person name="Crosson S."/>
        </authorList>
    </citation>
    <scope>NUCLEOTIDE SEQUENCE [LARGE SCALE GENOMIC DNA]</scope>
    <source>
        <strain evidence="9 10">FWC 38</strain>
    </source>
</reference>
<dbReference type="InterPro" id="IPR019307">
    <property type="entry name" value="RNA-bd_AU-1/RNase_E/G"/>
</dbReference>
<gene>
    <name evidence="9" type="ORF">CSW64_14490</name>
</gene>
<dbReference type="GO" id="GO:0006364">
    <property type="term" value="P:rRNA processing"/>
    <property type="evidence" value="ECO:0007669"/>
    <property type="project" value="TreeGrafter"/>
</dbReference>
<keyword evidence="4" id="KW-0255">Endonuclease</keyword>
<evidence type="ECO:0000256" key="5">
    <source>
        <dbReference type="ARBA" id="ARBA00022801"/>
    </source>
</evidence>
<proteinExistence type="predicted"/>
<dbReference type="GO" id="GO:0003723">
    <property type="term" value="F:RNA binding"/>
    <property type="evidence" value="ECO:0007669"/>
    <property type="project" value="UniProtKB-KW"/>
</dbReference>
<name>A0A2D2B019_9CAUL</name>
<keyword evidence="10" id="KW-1185">Reference proteome</keyword>
<dbReference type="EMBL" id="CP024201">
    <property type="protein sequence ID" value="ATQ43527.1"/>
    <property type="molecule type" value="Genomic_DNA"/>
</dbReference>
<dbReference type="RefSeq" id="WP_099622777.1">
    <property type="nucleotide sequence ID" value="NZ_CP024201.1"/>
</dbReference>
<dbReference type="KEGG" id="cmb:CSW64_14490"/>
<evidence type="ECO:0000256" key="2">
    <source>
        <dbReference type="ARBA" id="ARBA00022722"/>
    </source>
</evidence>
<evidence type="ECO:0000313" key="9">
    <source>
        <dbReference type="EMBL" id="ATQ43527.1"/>
    </source>
</evidence>